<dbReference type="RefSeq" id="WP_114126913.1">
    <property type="nucleotide sequence ID" value="NZ_QOUI01000007.1"/>
</dbReference>
<name>A0A367YTH7_9ACTN</name>
<feature type="region of interest" description="Disordered" evidence="2">
    <location>
        <begin position="78"/>
        <end position="140"/>
    </location>
</feature>
<evidence type="ECO:0000256" key="2">
    <source>
        <dbReference type="SAM" id="MobiDB-lite"/>
    </source>
</evidence>
<evidence type="ECO:0000256" key="1">
    <source>
        <dbReference type="ARBA" id="ARBA00010835"/>
    </source>
</evidence>
<protein>
    <submittedName>
        <fullName evidence="4">Aminoacyl-tRNA hydrolase</fullName>
        <ecNumber evidence="4">3.1.1.29</ecNumber>
    </submittedName>
</protein>
<proteinExistence type="inferred from homology"/>
<dbReference type="GO" id="GO:0072344">
    <property type="term" value="P:rescue of stalled ribosome"/>
    <property type="evidence" value="ECO:0007669"/>
    <property type="project" value="TreeGrafter"/>
</dbReference>
<dbReference type="SUPFAM" id="SSF75620">
    <property type="entry name" value="Release factor"/>
    <property type="match status" value="1"/>
</dbReference>
<dbReference type="EC" id="3.1.1.29" evidence="4"/>
<dbReference type="EMBL" id="QOUI01000007">
    <property type="protein sequence ID" value="RCK69057.1"/>
    <property type="molecule type" value="Genomic_DNA"/>
</dbReference>
<gene>
    <name evidence="4" type="ORF">DT076_11910</name>
</gene>
<dbReference type="GO" id="GO:0004045">
    <property type="term" value="F:peptidyl-tRNA hydrolase activity"/>
    <property type="evidence" value="ECO:0007669"/>
    <property type="project" value="UniProtKB-EC"/>
</dbReference>
<feature type="compositionally biased region" description="Basic residues" evidence="2">
    <location>
        <begin position="114"/>
        <end position="140"/>
    </location>
</feature>
<feature type="compositionally biased region" description="Basic and acidic residues" evidence="2">
    <location>
        <begin position="87"/>
        <end position="98"/>
    </location>
</feature>
<accession>A0A367YTH7</accession>
<dbReference type="AlphaFoldDB" id="A0A367YTH7"/>
<dbReference type="Pfam" id="PF00472">
    <property type="entry name" value="RF-1"/>
    <property type="match status" value="1"/>
</dbReference>
<dbReference type="PANTHER" id="PTHR47814">
    <property type="entry name" value="PEPTIDYL-TRNA HYDROLASE ARFB"/>
    <property type="match status" value="1"/>
</dbReference>
<dbReference type="InterPro" id="IPR045853">
    <property type="entry name" value="Pep_chain_release_fac_I_sf"/>
</dbReference>
<dbReference type="InterPro" id="IPR000352">
    <property type="entry name" value="Pep_chain_release_fac_I"/>
</dbReference>
<dbReference type="GO" id="GO:0003747">
    <property type="term" value="F:translation release factor activity"/>
    <property type="evidence" value="ECO:0007669"/>
    <property type="project" value="InterPro"/>
</dbReference>
<comment type="similarity">
    <text evidence="1">Belongs to the prokaryotic/mitochondrial release factor family.</text>
</comment>
<keyword evidence="4" id="KW-0378">Hydrolase</keyword>
<dbReference type="Proteomes" id="UP000252770">
    <property type="component" value="Unassembled WGS sequence"/>
</dbReference>
<dbReference type="Gene3D" id="3.30.160.20">
    <property type="match status" value="1"/>
</dbReference>
<dbReference type="PANTHER" id="PTHR47814:SF1">
    <property type="entry name" value="PEPTIDYL-TRNA HYDROLASE ARFB"/>
    <property type="match status" value="1"/>
</dbReference>
<comment type="caution">
    <text evidence="4">The sequence shown here is derived from an EMBL/GenBank/DDBJ whole genome shotgun (WGS) entry which is preliminary data.</text>
</comment>
<dbReference type="GO" id="GO:0043022">
    <property type="term" value="F:ribosome binding"/>
    <property type="evidence" value="ECO:0007669"/>
    <property type="project" value="TreeGrafter"/>
</dbReference>
<evidence type="ECO:0000313" key="4">
    <source>
        <dbReference type="EMBL" id="RCK69057.1"/>
    </source>
</evidence>
<sequence length="140" mass="15095">MSGTPALVVPPGPGLPDGLVVPGEELVERFSRASGPGGQGVNTTDSRVELVFDATTSSVLPPHAAERLGVVRVVATEQRSQRQNRVAARDRLAERIREACAPPPPKRVPTKPSKASRRRRLEAKARRGQTKALRGRVRPD</sequence>
<dbReference type="NCBIfam" id="NF006718">
    <property type="entry name" value="PRK09256.1"/>
    <property type="match status" value="1"/>
</dbReference>
<reference evidence="4 5" key="1">
    <citation type="submission" date="2018-07" db="EMBL/GenBank/DDBJ databases">
        <title>Desertimonas flava gen. nov. sp. nov.</title>
        <authorList>
            <person name="Liu S."/>
        </authorList>
    </citation>
    <scope>NUCLEOTIDE SEQUENCE [LARGE SCALE GENOMIC DNA]</scope>
    <source>
        <strain evidence="4 5">16Sb5-5</strain>
    </source>
</reference>
<feature type="domain" description="Prokaryotic-type class I peptide chain release factors" evidence="3">
    <location>
        <begin position="21"/>
        <end position="134"/>
    </location>
</feature>
<evidence type="ECO:0000259" key="3">
    <source>
        <dbReference type="Pfam" id="PF00472"/>
    </source>
</evidence>
<keyword evidence="5" id="KW-1185">Reference proteome</keyword>
<organism evidence="4 5">
    <name type="scientific">Desertihabitans brevis</name>
    <dbReference type="NCBI Taxonomy" id="2268447"/>
    <lineage>
        <taxon>Bacteria</taxon>
        <taxon>Bacillati</taxon>
        <taxon>Actinomycetota</taxon>
        <taxon>Actinomycetes</taxon>
        <taxon>Propionibacteriales</taxon>
        <taxon>Propionibacteriaceae</taxon>
        <taxon>Desertihabitans</taxon>
    </lineage>
</organism>
<evidence type="ECO:0000313" key="5">
    <source>
        <dbReference type="Proteomes" id="UP000252770"/>
    </source>
</evidence>